<comment type="caution">
    <text evidence="4">The sequence shown here is derived from an EMBL/GenBank/DDBJ whole genome shotgun (WGS) entry which is preliminary data.</text>
</comment>
<evidence type="ECO:0000256" key="1">
    <source>
        <dbReference type="ARBA" id="ARBA00022603"/>
    </source>
</evidence>
<dbReference type="RefSeq" id="XP_064660786.1">
    <property type="nucleotide sequence ID" value="XM_064800835.1"/>
</dbReference>
<keyword evidence="1" id="KW-0489">Methyltransferase</keyword>
<gene>
    <name evidence="4" type="ORF">LTR77_003579</name>
</gene>
<dbReference type="GO" id="GO:0008168">
    <property type="term" value="F:methyltransferase activity"/>
    <property type="evidence" value="ECO:0007669"/>
    <property type="project" value="UniProtKB-KW"/>
</dbReference>
<name>A0AAV9PI14_9PEZI</name>
<dbReference type="CDD" id="cd02440">
    <property type="entry name" value="AdoMet_MTases"/>
    <property type="match status" value="1"/>
</dbReference>
<feature type="domain" description="Methyltransferase" evidence="3">
    <location>
        <begin position="37"/>
        <end position="137"/>
    </location>
</feature>
<evidence type="ECO:0000313" key="4">
    <source>
        <dbReference type="EMBL" id="KAK5171942.1"/>
    </source>
</evidence>
<sequence length="275" mass="29977">MAKDHWSSDKYSSAASFVPQLTSKVISYLNTQPADRILDLGCGDGVLTAQIAQSASQGEVLGLDASASFIQSAQQTYATPNCTFKHHDCTQLDRCPEAVDGSWDKVFSNAAMHWILRNPETRQNFFANVNKSLKQDGKFVFEMGGNGNVAEVQAAATAALLHAGVPLAEAREASPWFFPSTTHISDLLSNAGFDVEVCEHEYRSTKLTAETAGKSGGLEGWVRLMCAQFIDAAPEGKRDAVAREICEVIEPVVTRHEDGSKWMGYCRLRAVGRKK</sequence>
<evidence type="ECO:0000256" key="2">
    <source>
        <dbReference type="ARBA" id="ARBA00022679"/>
    </source>
</evidence>
<dbReference type="PANTHER" id="PTHR43861:SF1">
    <property type="entry name" value="TRANS-ACONITATE 2-METHYLTRANSFERASE"/>
    <property type="match status" value="1"/>
</dbReference>
<protein>
    <recommendedName>
        <fullName evidence="3">Methyltransferase domain-containing protein</fullName>
    </recommendedName>
</protein>
<dbReference type="GeneID" id="89924925"/>
<evidence type="ECO:0000259" key="3">
    <source>
        <dbReference type="Pfam" id="PF13649"/>
    </source>
</evidence>
<dbReference type="EMBL" id="JAVRRT010000005">
    <property type="protein sequence ID" value="KAK5171942.1"/>
    <property type="molecule type" value="Genomic_DNA"/>
</dbReference>
<dbReference type="SUPFAM" id="SSF53335">
    <property type="entry name" value="S-adenosyl-L-methionine-dependent methyltransferases"/>
    <property type="match status" value="1"/>
</dbReference>
<dbReference type="InterPro" id="IPR029063">
    <property type="entry name" value="SAM-dependent_MTases_sf"/>
</dbReference>
<dbReference type="AlphaFoldDB" id="A0AAV9PI14"/>
<dbReference type="Proteomes" id="UP001337655">
    <property type="component" value="Unassembled WGS sequence"/>
</dbReference>
<keyword evidence="5" id="KW-1185">Reference proteome</keyword>
<dbReference type="Gene3D" id="3.40.50.150">
    <property type="entry name" value="Vaccinia Virus protein VP39"/>
    <property type="match status" value="1"/>
</dbReference>
<accession>A0AAV9PI14</accession>
<organism evidence="4 5">
    <name type="scientific">Saxophila tyrrhenica</name>
    <dbReference type="NCBI Taxonomy" id="1690608"/>
    <lineage>
        <taxon>Eukaryota</taxon>
        <taxon>Fungi</taxon>
        <taxon>Dikarya</taxon>
        <taxon>Ascomycota</taxon>
        <taxon>Pezizomycotina</taxon>
        <taxon>Dothideomycetes</taxon>
        <taxon>Dothideomycetidae</taxon>
        <taxon>Mycosphaerellales</taxon>
        <taxon>Extremaceae</taxon>
        <taxon>Saxophila</taxon>
    </lineage>
</organism>
<keyword evidence="2" id="KW-0808">Transferase</keyword>
<proteinExistence type="predicted"/>
<dbReference type="Pfam" id="PF13649">
    <property type="entry name" value="Methyltransf_25"/>
    <property type="match status" value="1"/>
</dbReference>
<dbReference type="InterPro" id="IPR041698">
    <property type="entry name" value="Methyltransf_25"/>
</dbReference>
<dbReference type="PANTHER" id="PTHR43861">
    <property type="entry name" value="TRANS-ACONITATE 2-METHYLTRANSFERASE-RELATED"/>
    <property type="match status" value="1"/>
</dbReference>
<evidence type="ECO:0000313" key="5">
    <source>
        <dbReference type="Proteomes" id="UP001337655"/>
    </source>
</evidence>
<reference evidence="4 5" key="1">
    <citation type="submission" date="2023-08" db="EMBL/GenBank/DDBJ databases">
        <title>Black Yeasts Isolated from many extreme environments.</title>
        <authorList>
            <person name="Coleine C."/>
            <person name="Stajich J.E."/>
            <person name="Selbmann L."/>
        </authorList>
    </citation>
    <scope>NUCLEOTIDE SEQUENCE [LARGE SCALE GENOMIC DNA]</scope>
    <source>
        <strain evidence="4 5">CCFEE 5935</strain>
    </source>
</reference>
<dbReference type="GO" id="GO:0032259">
    <property type="term" value="P:methylation"/>
    <property type="evidence" value="ECO:0007669"/>
    <property type="project" value="UniProtKB-KW"/>
</dbReference>